<gene>
    <name evidence="3" type="ORF">ACFPPC_03040</name>
</gene>
<accession>A0ABW0H339</accession>
<protein>
    <submittedName>
        <fullName evidence="3">Baseplate J/gp47 family protein</fullName>
    </submittedName>
</protein>
<name>A0ABW0H339_9HYPH</name>
<dbReference type="InterPro" id="IPR006949">
    <property type="entry name" value="Barrel_Baseplate_J-like"/>
</dbReference>
<reference evidence="4" key="1">
    <citation type="journal article" date="2019" name="Int. J. Syst. Evol. Microbiol.">
        <title>The Global Catalogue of Microorganisms (GCM) 10K type strain sequencing project: providing services to taxonomists for standard genome sequencing and annotation.</title>
        <authorList>
            <consortium name="The Broad Institute Genomics Platform"/>
            <consortium name="The Broad Institute Genome Sequencing Center for Infectious Disease"/>
            <person name="Wu L."/>
            <person name="Ma J."/>
        </authorList>
    </citation>
    <scope>NUCLEOTIDE SEQUENCE [LARGE SCALE GENOMIC DNA]</scope>
    <source>
        <strain evidence="4">CGMCC 1.16326</strain>
    </source>
</reference>
<dbReference type="Pfam" id="PF04865">
    <property type="entry name" value="Baseplate_J"/>
    <property type="match status" value="1"/>
</dbReference>
<comment type="caution">
    <text evidence="3">The sequence shown here is derived from an EMBL/GenBank/DDBJ whole genome shotgun (WGS) entry which is preliminary data.</text>
</comment>
<feature type="domain" description="Baseplate J-like central" evidence="2">
    <location>
        <begin position="192"/>
        <end position="267"/>
    </location>
</feature>
<evidence type="ECO:0000259" key="2">
    <source>
        <dbReference type="Pfam" id="PF26078"/>
    </source>
</evidence>
<organism evidence="3 4">
    <name type="scientific">Bosea vestrisii</name>
    <dbReference type="NCBI Taxonomy" id="151416"/>
    <lineage>
        <taxon>Bacteria</taxon>
        <taxon>Pseudomonadati</taxon>
        <taxon>Pseudomonadota</taxon>
        <taxon>Alphaproteobacteria</taxon>
        <taxon>Hyphomicrobiales</taxon>
        <taxon>Boseaceae</taxon>
        <taxon>Bosea</taxon>
    </lineage>
</organism>
<dbReference type="PANTHER" id="PTHR37829:SF3">
    <property type="entry name" value="PROTEIN JAYE-RELATED"/>
    <property type="match status" value="1"/>
</dbReference>
<sequence>MAFTIPTLTATSRWLRGIVGSAIKGARADLWPNNLTIFVKALAMAAGQGNLRAEWIFKQVFVSTADADMLDLHGYEIGLSRKPASVATGQMVFAATEGAILPAGAVIDAGGLPFATRAPATALGNSVTVVVDALETGPLGNLPAGAEVRLREPWPGIEQGGETGPLGLSGGVERELDAPYRKRLIYRKRNKPRGGTASDYQGWVGEVAGFTTAGTRAFAATPAAGTVTIYPLLEGSGADRRPEPSDIIRCAEYIETKRPLAATVLVIRPQTKAIPVTIAQLENDSAETRAEIVAELLDMFDERAFVARGGETFPASWISEAVSRALGESRHRLVLPAGDTALAAGEFPVFAGLAVA</sequence>
<dbReference type="InterPro" id="IPR058531">
    <property type="entry name" value="Baseplate_J_M"/>
</dbReference>
<evidence type="ECO:0000259" key="1">
    <source>
        <dbReference type="Pfam" id="PF04865"/>
    </source>
</evidence>
<evidence type="ECO:0000313" key="4">
    <source>
        <dbReference type="Proteomes" id="UP001596104"/>
    </source>
</evidence>
<evidence type="ECO:0000313" key="3">
    <source>
        <dbReference type="EMBL" id="MFC5391613.1"/>
    </source>
</evidence>
<dbReference type="Proteomes" id="UP001596104">
    <property type="component" value="Unassembled WGS sequence"/>
</dbReference>
<keyword evidence="4" id="KW-1185">Reference proteome</keyword>
<dbReference type="PANTHER" id="PTHR37829">
    <property type="entry name" value="PHAGE-LIKE ELEMENT PBSX PROTEIN XKDT"/>
    <property type="match status" value="1"/>
</dbReference>
<dbReference type="EMBL" id="JBHSLV010000007">
    <property type="protein sequence ID" value="MFC5391613.1"/>
    <property type="molecule type" value="Genomic_DNA"/>
</dbReference>
<proteinExistence type="predicted"/>
<dbReference type="InterPro" id="IPR052399">
    <property type="entry name" value="Phage_Baseplate_Assmbl_Protein"/>
</dbReference>
<dbReference type="RefSeq" id="WP_377006416.1">
    <property type="nucleotide sequence ID" value="NZ_JBHSLV010000007.1"/>
</dbReference>
<feature type="domain" description="Baseplate protein J-like barrel" evidence="1">
    <location>
        <begin position="91"/>
        <end position="158"/>
    </location>
</feature>
<dbReference type="Pfam" id="PF26078">
    <property type="entry name" value="Baseplate_J_M"/>
    <property type="match status" value="1"/>
</dbReference>